<keyword evidence="2" id="KW-1185">Reference proteome</keyword>
<protein>
    <recommendedName>
        <fullName evidence="3">Transglutaminase domain-containing protein</fullName>
    </recommendedName>
</protein>
<dbReference type="RefSeq" id="WP_317064096.1">
    <property type="nucleotide sequence ID" value="NZ_WBKO01000001.1"/>
</dbReference>
<name>A0ABU3X0Z1_9EURY</name>
<dbReference type="Gene3D" id="3.10.620.30">
    <property type="match status" value="1"/>
</dbReference>
<dbReference type="PANTHER" id="PTHR39327">
    <property type="match status" value="1"/>
</dbReference>
<gene>
    <name evidence="1" type="ORF">F8E02_03565</name>
</gene>
<evidence type="ECO:0008006" key="3">
    <source>
        <dbReference type="Google" id="ProtNLM"/>
    </source>
</evidence>
<comment type="caution">
    <text evidence="1">The sequence shown here is derived from an EMBL/GenBank/DDBJ whole genome shotgun (WGS) entry which is preliminary data.</text>
</comment>
<evidence type="ECO:0000313" key="1">
    <source>
        <dbReference type="EMBL" id="MDV2481101.1"/>
    </source>
</evidence>
<dbReference type="PANTHER" id="PTHR39327:SF1">
    <property type="entry name" value="BLR5470 PROTEIN"/>
    <property type="match status" value="1"/>
</dbReference>
<dbReference type="InterPro" id="IPR010319">
    <property type="entry name" value="Transglutaminase-like_Cys_pept"/>
</dbReference>
<accession>A0ABU3X0Z1</accession>
<organism evidence="1 2">
    <name type="scientific">Methanoculleus caldifontis</name>
    <dbReference type="NCBI Taxonomy" id="2651577"/>
    <lineage>
        <taxon>Archaea</taxon>
        <taxon>Methanobacteriati</taxon>
        <taxon>Methanobacteriota</taxon>
        <taxon>Stenosarchaea group</taxon>
        <taxon>Methanomicrobia</taxon>
        <taxon>Methanomicrobiales</taxon>
        <taxon>Methanomicrobiaceae</taxon>
        <taxon>Methanoculleus</taxon>
    </lineage>
</organism>
<reference evidence="1 2" key="1">
    <citation type="submission" date="2019-10" db="EMBL/GenBank/DDBJ databases">
        <title>Isolation and characterization of Methanoculleus sp. Wushi-C6 from a hot spring well.</title>
        <authorList>
            <person name="Chen S.-C."/>
            <person name="Lan Z.-H."/>
            <person name="You Y.-T."/>
            <person name="Lai M.-C."/>
        </authorList>
    </citation>
    <scope>NUCLEOTIDE SEQUENCE [LARGE SCALE GENOMIC DNA]</scope>
    <source>
        <strain evidence="1 2">Wushi-C6</strain>
    </source>
</reference>
<proteinExistence type="predicted"/>
<evidence type="ECO:0000313" key="2">
    <source>
        <dbReference type="Proteomes" id="UP001281203"/>
    </source>
</evidence>
<dbReference type="Proteomes" id="UP001281203">
    <property type="component" value="Unassembled WGS sequence"/>
</dbReference>
<sequence>MEWKDIVSVLAGGIVILLVALVVKPALLPASGGPSLAGAAPPVYHPPIPAPAATPFPEGAPVYTRTFRWTSIDGGVHTTEVRVPEALFLERRATPRFADPLAWGRYALADADRPVLDDLARRIAPPTANPEEEYFRLMNLIFFVQQIPYAPDNSTDSYTEGVLPRYARHVGKSVEYTRYPVETLVDGKGDSEDAAILMAGLLDALSYDTVLLRYPDHMALGIRMEGFNPYYAKYTPKYFTYEGKHYYYVEGTNYTSVSTGNSTFWARPAPIGDTRAGPVESVRSGTPEIIPLRYLLMPAEYRIHPVRLPGRGA</sequence>
<dbReference type="EMBL" id="WBKO01000001">
    <property type="protein sequence ID" value="MDV2481101.1"/>
    <property type="molecule type" value="Genomic_DNA"/>
</dbReference>